<evidence type="ECO:0000313" key="2">
    <source>
        <dbReference type="EMBL" id="MBB3771735.1"/>
    </source>
</evidence>
<protein>
    <submittedName>
        <fullName evidence="2">Uncharacterized protein</fullName>
    </submittedName>
</protein>
<evidence type="ECO:0000256" key="1">
    <source>
        <dbReference type="SAM" id="MobiDB-lite"/>
    </source>
</evidence>
<organism evidence="2 3">
    <name type="scientific">Ancylobacter tetraedralis</name>
    <dbReference type="NCBI Taxonomy" id="217068"/>
    <lineage>
        <taxon>Bacteria</taxon>
        <taxon>Pseudomonadati</taxon>
        <taxon>Pseudomonadota</taxon>
        <taxon>Alphaproteobacteria</taxon>
        <taxon>Hyphomicrobiales</taxon>
        <taxon>Xanthobacteraceae</taxon>
        <taxon>Ancylobacter</taxon>
    </lineage>
</organism>
<accession>A0A839ZAI5</accession>
<sequence>MRLRSRDALHRPSPGWASERPIPPLDFARRRVYFYPHGLQFTEALPPRKGS</sequence>
<keyword evidence="3" id="KW-1185">Reference proteome</keyword>
<feature type="compositionally biased region" description="Basic and acidic residues" evidence="1">
    <location>
        <begin position="1"/>
        <end position="10"/>
    </location>
</feature>
<dbReference type="AlphaFoldDB" id="A0A839ZAI5"/>
<name>A0A839ZAI5_9HYPH</name>
<gene>
    <name evidence="2" type="ORF">FHS55_002344</name>
</gene>
<evidence type="ECO:0000313" key="3">
    <source>
        <dbReference type="Proteomes" id="UP000533469"/>
    </source>
</evidence>
<reference evidence="2 3" key="1">
    <citation type="submission" date="2020-08" db="EMBL/GenBank/DDBJ databases">
        <title>Genomic Encyclopedia of Type Strains, Phase IV (KMG-IV): sequencing the most valuable type-strain genomes for metagenomic binning, comparative biology and taxonomic classification.</title>
        <authorList>
            <person name="Goeker M."/>
        </authorList>
    </citation>
    <scope>NUCLEOTIDE SEQUENCE [LARGE SCALE GENOMIC DNA]</scope>
    <source>
        <strain evidence="2 3">DSM 5895</strain>
    </source>
</reference>
<dbReference type="Proteomes" id="UP000533469">
    <property type="component" value="Unassembled WGS sequence"/>
</dbReference>
<dbReference type="EMBL" id="JACICD010000004">
    <property type="protein sequence ID" value="MBB3771735.1"/>
    <property type="molecule type" value="Genomic_DNA"/>
</dbReference>
<comment type="caution">
    <text evidence="2">The sequence shown here is derived from an EMBL/GenBank/DDBJ whole genome shotgun (WGS) entry which is preliminary data.</text>
</comment>
<proteinExistence type="predicted"/>
<feature type="region of interest" description="Disordered" evidence="1">
    <location>
        <begin position="1"/>
        <end position="22"/>
    </location>
</feature>